<dbReference type="EMBL" id="CM042049">
    <property type="protein sequence ID" value="KAI3748631.1"/>
    <property type="molecule type" value="Genomic_DNA"/>
</dbReference>
<organism evidence="1 2">
    <name type="scientific">Arctium lappa</name>
    <name type="common">Greater burdock</name>
    <name type="synonym">Lappa major</name>
    <dbReference type="NCBI Taxonomy" id="4217"/>
    <lineage>
        <taxon>Eukaryota</taxon>
        <taxon>Viridiplantae</taxon>
        <taxon>Streptophyta</taxon>
        <taxon>Embryophyta</taxon>
        <taxon>Tracheophyta</taxon>
        <taxon>Spermatophyta</taxon>
        <taxon>Magnoliopsida</taxon>
        <taxon>eudicotyledons</taxon>
        <taxon>Gunneridae</taxon>
        <taxon>Pentapetalae</taxon>
        <taxon>asterids</taxon>
        <taxon>campanulids</taxon>
        <taxon>Asterales</taxon>
        <taxon>Asteraceae</taxon>
        <taxon>Carduoideae</taxon>
        <taxon>Cardueae</taxon>
        <taxon>Arctiinae</taxon>
        <taxon>Arctium</taxon>
    </lineage>
</organism>
<sequence>MSQCSRLCPMMISDNDCNFNHSLCNRPLVVCPLGNMRISYSNLHVIVAILLPNHNWSSLCFLRSGLLPI</sequence>
<keyword evidence="2" id="KW-1185">Reference proteome</keyword>
<evidence type="ECO:0000313" key="1">
    <source>
        <dbReference type="EMBL" id="KAI3748631.1"/>
    </source>
</evidence>
<reference evidence="1 2" key="2">
    <citation type="journal article" date="2022" name="Mol. Ecol. Resour.">
        <title>The genomes of chicory, endive, great burdock and yacon provide insights into Asteraceae paleo-polyploidization history and plant inulin production.</title>
        <authorList>
            <person name="Fan W."/>
            <person name="Wang S."/>
            <person name="Wang H."/>
            <person name="Wang A."/>
            <person name="Jiang F."/>
            <person name="Liu H."/>
            <person name="Zhao H."/>
            <person name="Xu D."/>
            <person name="Zhang Y."/>
        </authorList>
    </citation>
    <scope>NUCLEOTIDE SEQUENCE [LARGE SCALE GENOMIC DNA]</scope>
    <source>
        <strain evidence="2">cv. Niubang</strain>
    </source>
</reference>
<name>A0ACB9DR03_ARCLA</name>
<reference evidence="2" key="1">
    <citation type="journal article" date="2022" name="Mol. Ecol. Resour.">
        <title>The genomes of chicory, endive, great burdock and yacon provide insights into Asteraceae palaeo-polyploidization history and plant inulin production.</title>
        <authorList>
            <person name="Fan W."/>
            <person name="Wang S."/>
            <person name="Wang H."/>
            <person name="Wang A."/>
            <person name="Jiang F."/>
            <person name="Liu H."/>
            <person name="Zhao H."/>
            <person name="Xu D."/>
            <person name="Zhang Y."/>
        </authorList>
    </citation>
    <scope>NUCLEOTIDE SEQUENCE [LARGE SCALE GENOMIC DNA]</scope>
    <source>
        <strain evidence="2">cv. Niubang</strain>
    </source>
</reference>
<accession>A0ACB9DR03</accession>
<gene>
    <name evidence="1" type="ORF">L6452_11863</name>
</gene>
<evidence type="ECO:0000313" key="2">
    <source>
        <dbReference type="Proteomes" id="UP001055879"/>
    </source>
</evidence>
<protein>
    <submittedName>
        <fullName evidence="1">Uncharacterized protein</fullName>
    </submittedName>
</protein>
<dbReference type="Proteomes" id="UP001055879">
    <property type="component" value="Linkage Group LG03"/>
</dbReference>
<comment type="caution">
    <text evidence="1">The sequence shown here is derived from an EMBL/GenBank/DDBJ whole genome shotgun (WGS) entry which is preliminary data.</text>
</comment>
<proteinExistence type="predicted"/>